<evidence type="ECO:0000256" key="1">
    <source>
        <dbReference type="SAM" id="MobiDB-lite"/>
    </source>
</evidence>
<sequence length="138" mass="14545">MVATCGMKDEVVPKRPTMRMATWMAQTHPEVHPTVRGKGSSRVGRASQMALAHGQMIASGDHPARESGAVGVLTERDRGGSGNGRRPTTGLGRAAELSGLRWTQHSSKVPREGCDGQGPQGPGEHIKGMGKRGNPMGQ</sequence>
<comment type="caution">
    <text evidence="2">The sequence shown here is derived from an EMBL/GenBank/DDBJ whole genome shotgun (WGS) entry which is preliminary data.</text>
</comment>
<evidence type="ECO:0000313" key="3">
    <source>
        <dbReference type="Proteomes" id="UP000479710"/>
    </source>
</evidence>
<organism evidence="2 3">
    <name type="scientific">Oryza meyeriana var. granulata</name>
    <dbReference type="NCBI Taxonomy" id="110450"/>
    <lineage>
        <taxon>Eukaryota</taxon>
        <taxon>Viridiplantae</taxon>
        <taxon>Streptophyta</taxon>
        <taxon>Embryophyta</taxon>
        <taxon>Tracheophyta</taxon>
        <taxon>Spermatophyta</taxon>
        <taxon>Magnoliopsida</taxon>
        <taxon>Liliopsida</taxon>
        <taxon>Poales</taxon>
        <taxon>Poaceae</taxon>
        <taxon>BOP clade</taxon>
        <taxon>Oryzoideae</taxon>
        <taxon>Oryzeae</taxon>
        <taxon>Oryzinae</taxon>
        <taxon>Oryza</taxon>
        <taxon>Oryza meyeriana</taxon>
    </lineage>
</organism>
<dbReference type="AlphaFoldDB" id="A0A6G1C0K5"/>
<evidence type="ECO:0000313" key="2">
    <source>
        <dbReference type="EMBL" id="KAF0893521.1"/>
    </source>
</evidence>
<protein>
    <submittedName>
        <fullName evidence="2">Uncharacterized protein</fullName>
    </submittedName>
</protein>
<name>A0A6G1C0K5_9ORYZ</name>
<dbReference type="Proteomes" id="UP000479710">
    <property type="component" value="Unassembled WGS sequence"/>
</dbReference>
<accession>A0A6G1C0K5</accession>
<feature type="region of interest" description="Disordered" evidence="1">
    <location>
        <begin position="56"/>
        <end position="138"/>
    </location>
</feature>
<dbReference type="EMBL" id="SPHZ02000011">
    <property type="protein sequence ID" value="KAF0893521.1"/>
    <property type="molecule type" value="Genomic_DNA"/>
</dbReference>
<keyword evidence="3" id="KW-1185">Reference proteome</keyword>
<proteinExistence type="predicted"/>
<gene>
    <name evidence="2" type="ORF">E2562_026116</name>
</gene>
<reference evidence="2 3" key="1">
    <citation type="submission" date="2019-11" db="EMBL/GenBank/DDBJ databases">
        <title>Whole genome sequence of Oryza granulata.</title>
        <authorList>
            <person name="Li W."/>
        </authorList>
    </citation>
    <scope>NUCLEOTIDE SEQUENCE [LARGE SCALE GENOMIC DNA]</scope>
    <source>
        <strain evidence="3">cv. Menghai</strain>
        <tissue evidence="2">Leaf</tissue>
    </source>
</reference>